<dbReference type="InterPro" id="IPR018391">
    <property type="entry name" value="PQQ_b-propeller_rpt"/>
</dbReference>
<dbReference type="SMART" id="SM00564">
    <property type="entry name" value="PQQ"/>
    <property type="match status" value="7"/>
</dbReference>
<dbReference type="SUPFAM" id="SSF69322">
    <property type="entry name" value="Tricorn protease domain 2"/>
    <property type="match status" value="1"/>
</dbReference>
<evidence type="ECO:0000259" key="1">
    <source>
        <dbReference type="Pfam" id="PF13360"/>
    </source>
</evidence>
<dbReference type="Proteomes" id="UP001595476">
    <property type="component" value="Unassembled WGS sequence"/>
</dbReference>
<keyword evidence="3" id="KW-1185">Reference proteome</keyword>
<gene>
    <name evidence="2" type="ORF">ACFOEK_20805</name>
</gene>
<dbReference type="InterPro" id="IPR002372">
    <property type="entry name" value="PQQ_rpt_dom"/>
</dbReference>
<protein>
    <submittedName>
        <fullName evidence="2">PQQ-binding-like beta-propeller repeat protein</fullName>
    </submittedName>
</protein>
<dbReference type="EMBL" id="JBHRSZ010000010">
    <property type="protein sequence ID" value="MFC3153492.1"/>
    <property type="molecule type" value="Genomic_DNA"/>
</dbReference>
<organism evidence="2 3">
    <name type="scientific">Litoribrevibacter euphylliae</name>
    <dbReference type="NCBI Taxonomy" id="1834034"/>
    <lineage>
        <taxon>Bacteria</taxon>
        <taxon>Pseudomonadati</taxon>
        <taxon>Pseudomonadota</taxon>
        <taxon>Gammaproteobacteria</taxon>
        <taxon>Oceanospirillales</taxon>
        <taxon>Oceanospirillaceae</taxon>
        <taxon>Litoribrevibacter</taxon>
    </lineage>
</organism>
<dbReference type="Gene3D" id="2.40.128.630">
    <property type="match status" value="2"/>
</dbReference>
<name>A0ABV7HQA8_9GAMM</name>
<dbReference type="InterPro" id="IPR015943">
    <property type="entry name" value="WD40/YVTN_repeat-like_dom_sf"/>
</dbReference>
<feature type="non-terminal residue" evidence="2">
    <location>
        <position position="731"/>
    </location>
</feature>
<feature type="domain" description="Pyrrolo-quinoline quinone repeat" evidence="1">
    <location>
        <begin position="80"/>
        <end position="202"/>
    </location>
</feature>
<reference evidence="3" key="1">
    <citation type="journal article" date="2019" name="Int. J. Syst. Evol. Microbiol.">
        <title>The Global Catalogue of Microorganisms (GCM) 10K type strain sequencing project: providing services to taxonomists for standard genome sequencing and annotation.</title>
        <authorList>
            <consortium name="The Broad Institute Genomics Platform"/>
            <consortium name="The Broad Institute Genome Sequencing Center for Infectious Disease"/>
            <person name="Wu L."/>
            <person name="Ma J."/>
        </authorList>
    </citation>
    <scope>NUCLEOTIDE SEQUENCE [LARGE SCALE GENOMIC DNA]</scope>
    <source>
        <strain evidence="3">KCTC 52438</strain>
    </source>
</reference>
<dbReference type="InterPro" id="IPR028974">
    <property type="entry name" value="TSP_type-3_rpt"/>
</dbReference>
<evidence type="ECO:0000313" key="3">
    <source>
        <dbReference type="Proteomes" id="UP001595476"/>
    </source>
</evidence>
<proteinExistence type="predicted"/>
<dbReference type="SUPFAM" id="SSF103647">
    <property type="entry name" value="TSP type-3 repeat"/>
    <property type="match status" value="1"/>
</dbReference>
<accession>A0ABV7HQA8</accession>
<comment type="caution">
    <text evidence="2">The sequence shown here is derived from an EMBL/GenBank/DDBJ whole genome shotgun (WGS) entry which is preliminary data.</text>
</comment>
<sequence>MTSGRRSLVFSLCVRVLLLTVFFISSVKASVTEIASFETGQNLGSGVAQNYSGDLYYVGDADGLLHQVSFDGTQYTLDDSSSWPVDLGAEIASTPAISIDGIVYVPTLDGVLFAISPEGQVEWQYTLIGSSFTSPAISAGGDIVLGADSGSILSLNKNGVVNWSFDTLGKVGASPVITDQGIIVVSNSIGELYGFDEQGSIVFTYTSPNGKGFSTPALTKDGEIYLGGFDKYAYKLNASGQLLWRKPLSGLGAAAPVIDGSGNVFFVAYETGQVYKYSSNGSLVSSVTLNEITYSSPLLTTSNKLILSTQQGNLYSLNSSQSLSSEQLISGLPEIYAPLLLSSADHLWVAQLDGQVKSFDINQSINTTDWVMFGQNTSNTGSYIDRDGDGYQDHSDLFALNRLEWVDSDGDGVGDNGDLDDDNDQLPDLWEVANGYDPYTYNNPSLDPDNDGLPDWYEAQGGLDPGRNDALEDTDGDGYNNQWEFLLGSNAGINEFDDRTEISVLGSLKNGDVTANGMTVEGLDYIREVVSHVSGKFVYVLSSPDSSVRRIQNIVIFARDTQTGALNFVSNESLSMPVVSALFTRDGESLYLMEDSTTPNLIHYNIDEVAGTFTASGEYQSFERLSYTYVSNPTWDNSQAYIGSSDGSASVYGPLGLVAELIESPDSKQVYIGTYNTGIIILDRNVSTGAISYRTHFTPSGEGNHWTVKDLQVSQLGDNLLANSSSRTSAR</sequence>
<evidence type="ECO:0000313" key="2">
    <source>
        <dbReference type="EMBL" id="MFC3153492.1"/>
    </source>
</evidence>
<dbReference type="Gene3D" id="2.40.10.480">
    <property type="match status" value="1"/>
</dbReference>
<dbReference type="Gene3D" id="4.10.1080.10">
    <property type="entry name" value="TSP type-3 repeat"/>
    <property type="match status" value="1"/>
</dbReference>
<dbReference type="RefSeq" id="WP_386723415.1">
    <property type="nucleotide sequence ID" value="NZ_JBHRSZ010000010.1"/>
</dbReference>
<dbReference type="SUPFAM" id="SSF50998">
    <property type="entry name" value="Quinoprotein alcohol dehydrogenase-like"/>
    <property type="match status" value="1"/>
</dbReference>
<dbReference type="Pfam" id="PF13360">
    <property type="entry name" value="PQQ_2"/>
    <property type="match status" value="1"/>
</dbReference>
<dbReference type="Gene3D" id="2.130.10.10">
    <property type="entry name" value="YVTN repeat-like/Quinoprotein amine dehydrogenase"/>
    <property type="match status" value="1"/>
</dbReference>
<dbReference type="InterPro" id="IPR011047">
    <property type="entry name" value="Quinoprotein_ADH-like_sf"/>
</dbReference>